<evidence type="ECO:0000313" key="3">
    <source>
        <dbReference type="Proteomes" id="UP000266841"/>
    </source>
</evidence>
<feature type="compositionally biased region" description="Basic and acidic residues" evidence="1">
    <location>
        <begin position="103"/>
        <end position="112"/>
    </location>
</feature>
<accession>K0RXL2</accession>
<gene>
    <name evidence="2" type="ORF">THAOC_21334</name>
</gene>
<name>K0RXL2_THAOC</name>
<evidence type="ECO:0000313" key="2">
    <source>
        <dbReference type="EMBL" id="EJK58538.1"/>
    </source>
</evidence>
<feature type="compositionally biased region" description="Pro residues" evidence="1">
    <location>
        <begin position="62"/>
        <end position="85"/>
    </location>
</feature>
<comment type="caution">
    <text evidence="2">The sequence shown here is derived from an EMBL/GenBank/DDBJ whole genome shotgun (WGS) entry which is preliminary data.</text>
</comment>
<reference evidence="2 3" key="1">
    <citation type="journal article" date="2012" name="Genome Biol.">
        <title>Genome and low-iron response of an oceanic diatom adapted to chronic iron limitation.</title>
        <authorList>
            <person name="Lommer M."/>
            <person name="Specht M."/>
            <person name="Roy A.S."/>
            <person name="Kraemer L."/>
            <person name="Andreson R."/>
            <person name="Gutowska M.A."/>
            <person name="Wolf J."/>
            <person name="Bergner S.V."/>
            <person name="Schilhabel M.B."/>
            <person name="Klostermeier U.C."/>
            <person name="Beiko R.G."/>
            <person name="Rosenstiel P."/>
            <person name="Hippler M."/>
            <person name="Laroche J."/>
        </authorList>
    </citation>
    <scope>NUCLEOTIDE SEQUENCE [LARGE SCALE GENOMIC DNA]</scope>
    <source>
        <strain evidence="2 3">CCMP1005</strain>
    </source>
</reference>
<proteinExistence type="predicted"/>
<dbReference type="Proteomes" id="UP000266841">
    <property type="component" value="Unassembled WGS sequence"/>
</dbReference>
<evidence type="ECO:0000256" key="1">
    <source>
        <dbReference type="SAM" id="MobiDB-lite"/>
    </source>
</evidence>
<sequence>MRYGQALIRISRRETRSKPSKPSAEAKPRCNAPADGATAHRTQPHLRLLSRSIQVGATAPGPAGPVPPQPPPLPPPQQPPQPPPTSVDFGLLQRPSPRTTISDVRDNTDTRKMGATTSSYTDAGREVTADGLELTGAERATLDPQQLMKKQCSDWI</sequence>
<protein>
    <submittedName>
        <fullName evidence="2">Uncharacterized protein</fullName>
    </submittedName>
</protein>
<dbReference type="AlphaFoldDB" id="K0RXL2"/>
<organism evidence="2 3">
    <name type="scientific">Thalassiosira oceanica</name>
    <name type="common">Marine diatom</name>
    <dbReference type="NCBI Taxonomy" id="159749"/>
    <lineage>
        <taxon>Eukaryota</taxon>
        <taxon>Sar</taxon>
        <taxon>Stramenopiles</taxon>
        <taxon>Ochrophyta</taxon>
        <taxon>Bacillariophyta</taxon>
        <taxon>Coscinodiscophyceae</taxon>
        <taxon>Thalassiosirophycidae</taxon>
        <taxon>Thalassiosirales</taxon>
        <taxon>Thalassiosiraceae</taxon>
        <taxon>Thalassiosira</taxon>
    </lineage>
</organism>
<feature type="region of interest" description="Disordered" evidence="1">
    <location>
        <begin position="1"/>
        <end position="127"/>
    </location>
</feature>
<dbReference type="EMBL" id="AGNL01024961">
    <property type="protein sequence ID" value="EJK58538.1"/>
    <property type="molecule type" value="Genomic_DNA"/>
</dbReference>
<keyword evidence="3" id="KW-1185">Reference proteome</keyword>